<feature type="domain" description="DUF5916" evidence="3">
    <location>
        <begin position="231"/>
        <end position="829"/>
    </location>
</feature>
<name>A0A4R1BK79_9BACT</name>
<dbReference type="AlphaFoldDB" id="A0A4R1BK79"/>
<dbReference type="Proteomes" id="UP000295334">
    <property type="component" value="Unassembled WGS sequence"/>
</dbReference>
<dbReference type="OrthoDB" id="9786766at2"/>
<feature type="signal peptide" evidence="1">
    <location>
        <begin position="1"/>
        <end position="19"/>
    </location>
</feature>
<proteinExistence type="predicted"/>
<dbReference type="GO" id="GO:0030246">
    <property type="term" value="F:carbohydrate binding"/>
    <property type="evidence" value="ECO:0007669"/>
    <property type="project" value="InterPro"/>
</dbReference>
<protein>
    <submittedName>
        <fullName evidence="4">Uncharacterized protein</fullName>
    </submittedName>
</protein>
<dbReference type="CDD" id="cd09618">
    <property type="entry name" value="CBM9_like_2"/>
    <property type="match status" value="1"/>
</dbReference>
<gene>
    <name evidence="4" type="ORF">EPD60_05330</name>
</gene>
<reference evidence="4 5" key="1">
    <citation type="submission" date="2019-03" db="EMBL/GenBank/DDBJ databases">
        <authorList>
            <person name="Kim M.K.M."/>
        </authorList>
    </citation>
    <scope>NUCLEOTIDE SEQUENCE [LARGE SCALE GENOMIC DNA]</scope>
    <source>
        <strain evidence="4 5">17J68-12</strain>
    </source>
</reference>
<dbReference type="Pfam" id="PF19313">
    <property type="entry name" value="DUF5916"/>
    <property type="match status" value="1"/>
</dbReference>
<accession>A0A4R1BK79</accession>
<feature type="domain" description="Carbohydrate-binding" evidence="2">
    <location>
        <begin position="37"/>
        <end position="194"/>
    </location>
</feature>
<feature type="chain" id="PRO_5020189371" evidence="1">
    <location>
        <begin position="20"/>
        <end position="857"/>
    </location>
</feature>
<evidence type="ECO:0000256" key="1">
    <source>
        <dbReference type="SAM" id="SignalP"/>
    </source>
</evidence>
<evidence type="ECO:0000313" key="5">
    <source>
        <dbReference type="Proteomes" id="UP000295334"/>
    </source>
</evidence>
<dbReference type="SUPFAM" id="SSF49344">
    <property type="entry name" value="CBD9-like"/>
    <property type="match status" value="1"/>
</dbReference>
<dbReference type="InterPro" id="IPR045670">
    <property type="entry name" value="DUF5916"/>
</dbReference>
<organism evidence="4 5">
    <name type="scientific">Flaviaesturariibacter flavus</name>
    <dbReference type="NCBI Taxonomy" id="2502780"/>
    <lineage>
        <taxon>Bacteria</taxon>
        <taxon>Pseudomonadati</taxon>
        <taxon>Bacteroidota</taxon>
        <taxon>Chitinophagia</taxon>
        <taxon>Chitinophagales</taxon>
        <taxon>Chitinophagaceae</taxon>
        <taxon>Flaviaestuariibacter</taxon>
    </lineage>
</organism>
<evidence type="ECO:0000259" key="3">
    <source>
        <dbReference type="Pfam" id="PF19313"/>
    </source>
</evidence>
<comment type="caution">
    <text evidence="4">The sequence shown here is derived from an EMBL/GenBank/DDBJ whole genome shotgun (WGS) entry which is preliminary data.</text>
</comment>
<dbReference type="Gene3D" id="2.60.40.1190">
    <property type="match status" value="1"/>
</dbReference>
<dbReference type="GO" id="GO:0016052">
    <property type="term" value="P:carbohydrate catabolic process"/>
    <property type="evidence" value="ECO:0007669"/>
    <property type="project" value="InterPro"/>
</dbReference>
<sequence>MLKQIFCLLLTATSLLATAQKEQRRLPATRTTASFKIDGELNEAAWKTAVPAKDFFEWRPNAGKPEDPATGTEVYILYDNFSIYIAGICHERTRDSVSRDLVGRDVVGVNDFVGVIFDTYNDKINAFGFYVTPHGEQFDAKYSTTNGEDPTWSAVWNSAAKITDGGWTFEMEIPYSALRFVSKPNQTWGLNITRQRRKSGKQYMWNPIDPQVNGFVNQEGLWTGIEQIKAPLRLSLSPYLGVYATNNSKPDPGKKPWNTSVTGGMDVKWGVSDAFTLDMTLVPDFGQVRSDNLVLNISPFEQRYQENRPFFTEGTELFNKGNLFYSRRVGIDPGPLHTDRADDLAASLNGEVIDNPAQAKLINATKFSGRTSKGLGIGVFNAVERRTYATVTDATGKERIKVETSPLTNYNVFVLDQTLKNNSSVSLINTNVLRDGNETDANVSAFLFDFNNKKNTYNWNGNVSVSNRFFPGQVETGYAHVLGFGKTGGRFNFQLGQELYDDKYNKRDLGFMNNNNYLDHYMWVGYKWVKPTRHFNSLYLNFNQGYSMRYNPQTYQQYWVNVNANGQLKNLWYVGMYVGWNADGHDNYEARDYQQKVPQFFLAESKLMTNFWFETNSAKKYKVNVNAGVDFNEQFGGHRFDFSVFQRYRFSDRFTIDHNIFYNPWIDNAGYHSFYFPINPLTNKPEPYYTDILFSRRNRNTIENTLNLKYSFSNRSFINFNARHYWSDVEVKELFDLQPDGSLAPTKHNDVAKRSNNVNFFNINATYTLQFAPGSFLNIMWKNQVEDFMFLDYQSRYGKNLGRTFEAPMLNNFSAKVIWYIDYLDFKKWGRKKRAPITGADLPQQLQQSGPQNGRNR</sequence>
<dbReference type="EMBL" id="SJZI01000008">
    <property type="protein sequence ID" value="TCJ17618.1"/>
    <property type="molecule type" value="Genomic_DNA"/>
</dbReference>
<keyword evidence="1" id="KW-0732">Signal</keyword>
<keyword evidence="5" id="KW-1185">Reference proteome</keyword>
<dbReference type="InterPro" id="IPR010502">
    <property type="entry name" value="Carb-bd_dom_fam9"/>
</dbReference>
<dbReference type="Pfam" id="PF06452">
    <property type="entry name" value="CBM9_1"/>
    <property type="match status" value="1"/>
</dbReference>
<dbReference type="RefSeq" id="WP_131447605.1">
    <property type="nucleotide sequence ID" value="NZ_SJZI01000008.1"/>
</dbReference>
<dbReference type="GO" id="GO:0004553">
    <property type="term" value="F:hydrolase activity, hydrolyzing O-glycosyl compounds"/>
    <property type="evidence" value="ECO:0007669"/>
    <property type="project" value="InterPro"/>
</dbReference>
<evidence type="ECO:0000259" key="2">
    <source>
        <dbReference type="Pfam" id="PF06452"/>
    </source>
</evidence>
<evidence type="ECO:0000313" key="4">
    <source>
        <dbReference type="EMBL" id="TCJ17618.1"/>
    </source>
</evidence>